<feature type="region of interest" description="Disordered" evidence="1">
    <location>
        <begin position="1"/>
        <end position="30"/>
    </location>
</feature>
<dbReference type="EMBL" id="WMBA01000036">
    <property type="protein sequence ID" value="MTD56589.1"/>
    <property type="molecule type" value="Genomic_DNA"/>
</dbReference>
<sequence length="86" mass="9712">MKIIDRPSVTAGREPKPTNRTAGNTDHGIDPDLEISELQHIQAVMARFRRNHGPELTLDEIREISTVMTAVRILMRRYTHALPAAI</sequence>
<comment type="caution">
    <text evidence="2">The sequence shown here is derived from an EMBL/GenBank/DDBJ whole genome shotgun (WGS) entry which is preliminary data.</text>
</comment>
<evidence type="ECO:0000313" key="3">
    <source>
        <dbReference type="Proteomes" id="UP000440096"/>
    </source>
</evidence>
<keyword evidence="3" id="KW-1185">Reference proteome</keyword>
<accession>A0A6N7Z503</accession>
<dbReference type="RefSeq" id="WP_154758745.1">
    <property type="nucleotide sequence ID" value="NZ_WMBA01000036.1"/>
</dbReference>
<evidence type="ECO:0000313" key="2">
    <source>
        <dbReference type="EMBL" id="MTD56589.1"/>
    </source>
</evidence>
<dbReference type="Proteomes" id="UP000440096">
    <property type="component" value="Unassembled WGS sequence"/>
</dbReference>
<dbReference type="AlphaFoldDB" id="A0A6N7Z503"/>
<protein>
    <submittedName>
        <fullName evidence="2">Uncharacterized protein</fullName>
    </submittedName>
</protein>
<gene>
    <name evidence="2" type="ORF">GKO32_21855</name>
</gene>
<proteinExistence type="predicted"/>
<evidence type="ECO:0000256" key="1">
    <source>
        <dbReference type="SAM" id="MobiDB-lite"/>
    </source>
</evidence>
<name>A0A6N7Z503_9PSEU</name>
<reference evidence="2 3" key="1">
    <citation type="submission" date="2019-11" db="EMBL/GenBank/DDBJ databases">
        <title>Draft genome of Amycolatopsis RM579.</title>
        <authorList>
            <person name="Duangmal K."/>
            <person name="Mingma R."/>
        </authorList>
    </citation>
    <scope>NUCLEOTIDE SEQUENCE [LARGE SCALE GENOMIC DNA]</scope>
    <source>
        <strain evidence="2 3">RM579</strain>
    </source>
</reference>
<organism evidence="2 3">
    <name type="scientific">Amycolatopsis pithecellobii</name>
    <dbReference type="NCBI Taxonomy" id="664692"/>
    <lineage>
        <taxon>Bacteria</taxon>
        <taxon>Bacillati</taxon>
        <taxon>Actinomycetota</taxon>
        <taxon>Actinomycetes</taxon>
        <taxon>Pseudonocardiales</taxon>
        <taxon>Pseudonocardiaceae</taxon>
        <taxon>Amycolatopsis</taxon>
    </lineage>
</organism>